<evidence type="ECO:0000313" key="1">
    <source>
        <dbReference type="EMBL" id="KAJ3546142.1"/>
    </source>
</evidence>
<sequence>MLPVDINYVESQGCLRVPERPILDHFVHNYFLSVHPILPILDETAFWDMYSNQSTDSHVAKLPLMLFQTVLHRVHSNAVGYKYVSEGINQALGFSNIQEAKLAWYRRCKILYDFETESSPVVLAQTALLLAFGSPQFTQSPKKQNIMWLKAAIHHTTNAEGHIQAAFPTTSSRINPINWRKKNTLKRLWWSCIFCDRILAVSLRTSCSISRAHFGLGASPVLGYADLSHEIGRSRVYTADTQRRLVEVVEQMAKLCTTLTDVSALVYPFGAPTCITRQRLDQEAAETTRCRNALDTWYLGAKSLFSVFDFGDQADSLLTPATENSSYEDAVMLHISSMYMHHYSAKLALNRHEIFLELASASVSQALASHQDLRSMHQIGLDIQDTMEHITKQFKYLLQRDRVRKLPSNVVAFTALPLLLNLVDLKLFRHNSTIDLMPLEISPITENRKPLEVLLEVLRSIQPVHNDDVVYVLKRIRLITDAFQPGGIFDSHFDSLLDSRQRFDMSVSNWRELLVSQPGTYLQLVTALDLSLKGALTEDKHFSLNFQKVPSARSPDVLGQSWMSNGDFVSTTLPSSPQETPYPPSSLESPLSIHMVHENSGISPNLDNSPRSDEARQESIEDLVAWAVRPSCSITSSESPSMAGNSHTTGNDVRANCPGLNTVSNQGEDTLSTCSPEVFQLQTPDDDWGLLFDIDGGEARDGNDHGGLVERISTEEPSTFEDSAEGTVEDTTADAFD</sequence>
<dbReference type="Proteomes" id="UP001148629">
    <property type="component" value="Unassembled WGS sequence"/>
</dbReference>
<organism evidence="1 2">
    <name type="scientific">Fusarium decemcellulare</name>
    <dbReference type="NCBI Taxonomy" id="57161"/>
    <lineage>
        <taxon>Eukaryota</taxon>
        <taxon>Fungi</taxon>
        <taxon>Dikarya</taxon>
        <taxon>Ascomycota</taxon>
        <taxon>Pezizomycotina</taxon>
        <taxon>Sordariomycetes</taxon>
        <taxon>Hypocreomycetidae</taxon>
        <taxon>Hypocreales</taxon>
        <taxon>Nectriaceae</taxon>
        <taxon>Fusarium</taxon>
        <taxon>Fusarium decemcellulare species complex</taxon>
    </lineage>
</organism>
<accession>A0ACC1STL8</accession>
<dbReference type="EMBL" id="JANRMS010000124">
    <property type="protein sequence ID" value="KAJ3546142.1"/>
    <property type="molecule type" value="Genomic_DNA"/>
</dbReference>
<protein>
    <submittedName>
        <fullName evidence="1">Uncharacterized protein</fullName>
    </submittedName>
</protein>
<proteinExistence type="predicted"/>
<gene>
    <name evidence="1" type="ORF">NM208_g2151</name>
</gene>
<keyword evidence="2" id="KW-1185">Reference proteome</keyword>
<name>A0ACC1STL8_9HYPO</name>
<reference evidence="1" key="1">
    <citation type="submission" date="2022-08" db="EMBL/GenBank/DDBJ databases">
        <title>Genome Sequence of Fusarium decemcellulare.</title>
        <authorList>
            <person name="Buettner E."/>
        </authorList>
    </citation>
    <scope>NUCLEOTIDE SEQUENCE</scope>
    <source>
        <strain evidence="1">Babe19</strain>
    </source>
</reference>
<evidence type="ECO:0000313" key="2">
    <source>
        <dbReference type="Proteomes" id="UP001148629"/>
    </source>
</evidence>
<comment type="caution">
    <text evidence="1">The sequence shown here is derived from an EMBL/GenBank/DDBJ whole genome shotgun (WGS) entry which is preliminary data.</text>
</comment>